<dbReference type="EMBL" id="BAAAZN010000006">
    <property type="protein sequence ID" value="GAA3546967.1"/>
    <property type="molecule type" value="Genomic_DNA"/>
</dbReference>
<evidence type="ECO:0000313" key="7">
    <source>
        <dbReference type="Proteomes" id="UP001500689"/>
    </source>
</evidence>
<dbReference type="Pfam" id="PF21597">
    <property type="entry name" value="TetR_C_43"/>
    <property type="match status" value="1"/>
</dbReference>
<accession>A0ABP6W742</accession>
<sequence length="194" mass="21116">MVTDVDLEKFRVPRPRRADGARNFDAIVAAAREAFLADGADVALELVAERAGVGIATLYRNFPTREVLLEHLYVEEIQSIVGDAASVEELAPWEAMTVWVRRFVEHLGRKRKLGVAISPDGEVFAACSEAILGTAAPIVDRVRASGDLRRDVTDADLLRAVYGIATMEIDSEAQRQKILEVFLNGLGPVGKSGT</sequence>
<dbReference type="Pfam" id="PF00440">
    <property type="entry name" value="TetR_N"/>
    <property type="match status" value="1"/>
</dbReference>
<organism evidence="6 7">
    <name type="scientific">Amycolatopsis ultiminotia</name>
    <dbReference type="NCBI Taxonomy" id="543629"/>
    <lineage>
        <taxon>Bacteria</taxon>
        <taxon>Bacillati</taxon>
        <taxon>Actinomycetota</taxon>
        <taxon>Actinomycetes</taxon>
        <taxon>Pseudonocardiales</taxon>
        <taxon>Pseudonocardiaceae</taxon>
        <taxon>Amycolatopsis</taxon>
    </lineage>
</organism>
<dbReference type="Gene3D" id="1.10.357.10">
    <property type="entry name" value="Tetracycline Repressor, domain 2"/>
    <property type="match status" value="1"/>
</dbReference>
<protein>
    <submittedName>
        <fullName evidence="6">TetR/AcrR family transcriptional regulator</fullName>
    </submittedName>
</protein>
<dbReference type="InterPro" id="IPR036271">
    <property type="entry name" value="Tet_transcr_reg_TetR-rel_C_sf"/>
</dbReference>
<dbReference type="PROSITE" id="PS50977">
    <property type="entry name" value="HTH_TETR_2"/>
    <property type="match status" value="1"/>
</dbReference>
<feature type="domain" description="HTH tetR-type" evidence="5">
    <location>
        <begin position="21"/>
        <end position="80"/>
    </location>
</feature>
<keyword evidence="2 4" id="KW-0238">DNA-binding</keyword>
<evidence type="ECO:0000259" key="5">
    <source>
        <dbReference type="PROSITE" id="PS50977"/>
    </source>
</evidence>
<keyword evidence="3" id="KW-0804">Transcription</keyword>
<evidence type="ECO:0000256" key="2">
    <source>
        <dbReference type="ARBA" id="ARBA00023125"/>
    </source>
</evidence>
<dbReference type="InterPro" id="IPR001647">
    <property type="entry name" value="HTH_TetR"/>
</dbReference>
<evidence type="ECO:0000256" key="3">
    <source>
        <dbReference type="ARBA" id="ARBA00023163"/>
    </source>
</evidence>
<comment type="caution">
    <text evidence="6">The sequence shown here is derived from an EMBL/GenBank/DDBJ whole genome shotgun (WGS) entry which is preliminary data.</text>
</comment>
<dbReference type="InterPro" id="IPR009057">
    <property type="entry name" value="Homeodomain-like_sf"/>
</dbReference>
<dbReference type="PRINTS" id="PR00455">
    <property type="entry name" value="HTHTETR"/>
</dbReference>
<dbReference type="PANTHER" id="PTHR30055">
    <property type="entry name" value="HTH-TYPE TRANSCRIPTIONAL REGULATOR RUTR"/>
    <property type="match status" value="1"/>
</dbReference>
<name>A0ABP6W742_9PSEU</name>
<dbReference type="PANTHER" id="PTHR30055:SF234">
    <property type="entry name" value="HTH-TYPE TRANSCRIPTIONAL REGULATOR BETI"/>
    <property type="match status" value="1"/>
</dbReference>
<dbReference type="InterPro" id="IPR049445">
    <property type="entry name" value="TetR_SbtR-like_C"/>
</dbReference>
<keyword evidence="1" id="KW-0805">Transcription regulation</keyword>
<evidence type="ECO:0000256" key="1">
    <source>
        <dbReference type="ARBA" id="ARBA00023015"/>
    </source>
</evidence>
<dbReference type="Proteomes" id="UP001500689">
    <property type="component" value="Unassembled WGS sequence"/>
</dbReference>
<evidence type="ECO:0000256" key="4">
    <source>
        <dbReference type="PROSITE-ProRule" id="PRU00335"/>
    </source>
</evidence>
<keyword evidence="7" id="KW-1185">Reference proteome</keyword>
<proteinExistence type="predicted"/>
<reference evidence="7" key="1">
    <citation type="journal article" date="2019" name="Int. J. Syst. Evol. Microbiol.">
        <title>The Global Catalogue of Microorganisms (GCM) 10K type strain sequencing project: providing services to taxonomists for standard genome sequencing and annotation.</title>
        <authorList>
            <consortium name="The Broad Institute Genomics Platform"/>
            <consortium name="The Broad Institute Genome Sequencing Center for Infectious Disease"/>
            <person name="Wu L."/>
            <person name="Ma J."/>
        </authorList>
    </citation>
    <scope>NUCLEOTIDE SEQUENCE [LARGE SCALE GENOMIC DNA]</scope>
    <source>
        <strain evidence="7">JCM 16898</strain>
    </source>
</reference>
<evidence type="ECO:0000313" key="6">
    <source>
        <dbReference type="EMBL" id="GAA3546967.1"/>
    </source>
</evidence>
<dbReference type="SUPFAM" id="SSF46689">
    <property type="entry name" value="Homeodomain-like"/>
    <property type="match status" value="1"/>
</dbReference>
<dbReference type="InterPro" id="IPR050109">
    <property type="entry name" value="HTH-type_TetR-like_transc_reg"/>
</dbReference>
<dbReference type="SUPFAM" id="SSF48498">
    <property type="entry name" value="Tetracyclin repressor-like, C-terminal domain"/>
    <property type="match status" value="1"/>
</dbReference>
<feature type="DNA-binding region" description="H-T-H motif" evidence="4">
    <location>
        <begin position="43"/>
        <end position="62"/>
    </location>
</feature>
<gene>
    <name evidence="6" type="ORF">GCM10022222_33240</name>
</gene>